<sequence>MSTSQTAIHKTPSIEAEKYSSLPHTIFAPDGRLYNVEKNARKSSDPNDLSSSLVLAMQFGEKYAIVLSTRHQSPLLPIKTKTTEAKIKQDEKQGEKDVQYKPLWSHTNQPHSTTSTHQFISMHSSLTVLPCDTIIGVGGSAPHSIAFHHFTILKSIYLSTLLSQEDNVFATHRIQGTILASMIAQNIANQIQKSTQSMASDGGSDGNGMSLLPLSVLVVGKDRYQNVEIWRCDPTGQFWKCHATAVGRNAGAAELVILNKTHEYLKKQSANENEQDPFEYEELIKTISQSDVENYLQSLSFDAAVILACECIMRALRLKGGGDDDDKNGVDELIHRLGLQGVMLSKGKDGRAEHIHPQILRNALKRAVSLDTAISSV</sequence>
<dbReference type="InterPro" id="IPR029055">
    <property type="entry name" value="Ntn_hydrolases_N"/>
</dbReference>
<gene>
    <name evidence="1" type="ORF">CTEN210_02526</name>
</gene>
<dbReference type="Proteomes" id="UP001054902">
    <property type="component" value="Unassembled WGS sequence"/>
</dbReference>
<organism evidence="1 2">
    <name type="scientific">Chaetoceros tenuissimus</name>
    <dbReference type="NCBI Taxonomy" id="426638"/>
    <lineage>
        <taxon>Eukaryota</taxon>
        <taxon>Sar</taxon>
        <taxon>Stramenopiles</taxon>
        <taxon>Ochrophyta</taxon>
        <taxon>Bacillariophyta</taxon>
        <taxon>Coscinodiscophyceae</taxon>
        <taxon>Chaetocerotophycidae</taxon>
        <taxon>Chaetocerotales</taxon>
        <taxon>Chaetocerotaceae</taxon>
        <taxon>Chaetoceros</taxon>
    </lineage>
</organism>
<accession>A0AAD3H0F7</accession>
<dbReference type="Gene3D" id="3.60.20.10">
    <property type="entry name" value="Glutamine Phosphoribosylpyrophosphate, subunit 1, domain 1"/>
    <property type="match status" value="1"/>
</dbReference>
<keyword evidence="2" id="KW-1185">Reference proteome</keyword>
<evidence type="ECO:0000313" key="1">
    <source>
        <dbReference type="EMBL" id="GFH46052.1"/>
    </source>
</evidence>
<protein>
    <submittedName>
        <fullName evidence="1">Uncharacterized protein</fullName>
    </submittedName>
</protein>
<dbReference type="AlphaFoldDB" id="A0AAD3H0F7"/>
<dbReference type="SUPFAM" id="SSF56235">
    <property type="entry name" value="N-terminal nucleophile aminohydrolases (Ntn hydrolases)"/>
    <property type="match status" value="1"/>
</dbReference>
<comment type="caution">
    <text evidence="1">The sequence shown here is derived from an EMBL/GenBank/DDBJ whole genome shotgun (WGS) entry which is preliminary data.</text>
</comment>
<dbReference type="EMBL" id="BLLK01000022">
    <property type="protein sequence ID" value="GFH46052.1"/>
    <property type="molecule type" value="Genomic_DNA"/>
</dbReference>
<proteinExistence type="predicted"/>
<evidence type="ECO:0000313" key="2">
    <source>
        <dbReference type="Proteomes" id="UP001054902"/>
    </source>
</evidence>
<reference evidence="1 2" key="1">
    <citation type="journal article" date="2021" name="Sci. Rep.">
        <title>The genome of the diatom Chaetoceros tenuissimus carries an ancient integrated fragment of an extant virus.</title>
        <authorList>
            <person name="Hongo Y."/>
            <person name="Kimura K."/>
            <person name="Takaki Y."/>
            <person name="Yoshida Y."/>
            <person name="Baba S."/>
            <person name="Kobayashi G."/>
            <person name="Nagasaki K."/>
            <person name="Hano T."/>
            <person name="Tomaru Y."/>
        </authorList>
    </citation>
    <scope>NUCLEOTIDE SEQUENCE [LARGE SCALE GENOMIC DNA]</scope>
    <source>
        <strain evidence="1 2">NIES-3715</strain>
    </source>
</reference>
<name>A0AAD3H0F7_9STRA</name>